<accession>A0AAE2SEU6</accession>
<evidence type="ECO:0000313" key="2">
    <source>
        <dbReference type="EMBL" id="MBK1855692.1"/>
    </source>
</evidence>
<dbReference type="Proteomes" id="UP000634206">
    <property type="component" value="Unassembled WGS sequence"/>
</dbReference>
<dbReference type="EMBL" id="JAENIG010000007">
    <property type="protein sequence ID" value="MBK1855692.1"/>
    <property type="molecule type" value="Genomic_DNA"/>
</dbReference>
<gene>
    <name evidence="2" type="ORF">JIN83_12025</name>
</gene>
<protein>
    <submittedName>
        <fullName evidence="2">Uncharacterized protein</fullName>
    </submittedName>
</protein>
<comment type="caution">
    <text evidence="2">The sequence shown here is derived from an EMBL/GenBank/DDBJ whole genome shotgun (WGS) entry which is preliminary data.</text>
</comment>
<sequence length="269" mass="29938">MFATQAFIAASRAFVCVRIESFESKENQDMVRKFLNGRFENTAFCVLAPDGKTQLSRTGRSPQMGFGIRGRPEAGGAEEKAQNAAVLAAMTKIAKQYPAKASAEHAVVEDFNSFKQGLNISSGDQRLFVFTVAPLKQREALKKSMQKVANHKEVIGKYHFDFADKVDAEWSKVIEGDKNKTGIFIIQSGEFGQTGKVLAELPLDTKAEKIRAALGKANQAFASSEKRKVYATHVRKGRAEGVKYEDNMPWGEDRDGDGKIDERPQRRRR</sequence>
<keyword evidence="3" id="KW-1185">Reference proteome</keyword>
<evidence type="ECO:0000256" key="1">
    <source>
        <dbReference type="SAM" id="MobiDB-lite"/>
    </source>
</evidence>
<organism evidence="2 3">
    <name type="scientific">Oceaniferula flava</name>
    <dbReference type="NCBI Taxonomy" id="2800421"/>
    <lineage>
        <taxon>Bacteria</taxon>
        <taxon>Pseudomonadati</taxon>
        <taxon>Verrucomicrobiota</taxon>
        <taxon>Verrucomicrobiia</taxon>
        <taxon>Verrucomicrobiales</taxon>
        <taxon>Verrucomicrobiaceae</taxon>
        <taxon>Oceaniferula</taxon>
    </lineage>
</organism>
<dbReference type="AlphaFoldDB" id="A0AAE2SEU6"/>
<reference evidence="2" key="1">
    <citation type="submission" date="2021-01" db="EMBL/GenBank/DDBJ databases">
        <title>Modified the classification status of verrucomicrobia.</title>
        <authorList>
            <person name="Feng X."/>
        </authorList>
    </citation>
    <scope>NUCLEOTIDE SEQUENCE</scope>
    <source>
        <strain evidence="2">5K15</strain>
    </source>
</reference>
<name>A0AAE2SEU6_9BACT</name>
<evidence type="ECO:0000313" key="3">
    <source>
        <dbReference type="Proteomes" id="UP000634206"/>
    </source>
</evidence>
<feature type="region of interest" description="Disordered" evidence="1">
    <location>
        <begin position="241"/>
        <end position="269"/>
    </location>
</feature>
<proteinExistence type="predicted"/>
<dbReference type="RefSeq" id="WP_309490303.1">
    <property type="nucleotide sequence ID" value="NZ_JAENIG010000007.1"/>
</dbReference>